<organism evidence="1 2">
    <name type="scientific">Colletotrichum gloeosporioides (strain Cg-14)</name>
    <name type="common">Anthracnose fungus</name>
    <name type="synonym">Glomerella cingulata</name>
    <dbReference type="NCBI Taxonomy" id="1237896"/>
    <lineage>
        <taxon>Eukaryota</taxon>
        <taxon>Fungi</taxon>
        <taxon>Dikarya</taxon>
        <taxon>Ascomycota</taxon>
        <taxon>Pezizomycotina</taxon>
        <taxon>Sordariomycetes</taxon>
        <taxon>Hypocreomycetidae</taxon>
        <taxon>Glomerellales</taxon>
        <taxon>Glomerellaceae</taxon>
        <taxon>Colletotrichum</taxon>
        <taxon>Colletotrichum gloeosporioides species complex</taxon>
    </lineage>
</organism>
<dbReference type="AlphaFoldDB" id="T0M0K0"/>
<dbReference type="EMBL" id="AMYD01001164">
    <property type="protein sequence ID" value="EQB54340.1"/>
    <property type="molecule type" value="Genomic_DNA"/>
</dbReference>
<dbReference type="Proteomes" id="UP000015530">
    <property type="component" value="Unassembled WGS sequence"/>
</dbReference>
<dbReference type="HOGENOM" id="CLU_3299315_0_0_1"/>
<comment type="caution">
    <text evidence="1">The sequence shown here is derived from an EMBL/GenBank/DDBJ whole genome shotgun (WGS) entry which is preliminary data.</text>
</comment>
<sequence>MTIETGNDPQEYQVEIWYKKPELYRVYLENPKKDQKLPFP</sequence>
<evidence type="ECO:0000313" key="2">
    <source>
        <dbReference type="Proteomes" id="UP000015530"/>
    </source>
</evidence>
<reference evidence="2" key="1">
    <citation type="journal article" date="2013" name="Mol. Plant Microbe Interact.">
        <title>Global aspects of pacC regulation of pathogenicity genes in Colletotrichum gloeosporioides as revealed by transcriptome analysis.</title>
        <authorList>
            <person name="Alkan N."/>
            <person name="Meng X."/>
            <person name="Friedlander G."/>
            <person name="Reuveni E."/>
            <person name="Sukno S."/>
            <person name="Sherman A."/>
            <person name="Thon M."/>
            <person name="Fluhr R."/>
            <person name="Prusky D."/>
        </authorList>
    </citation>
    <scope>NUCLEOTIDE SEQUENCE [LARGE SCALE GENOMIC DNA]</scope>
    <source>
        <strain evidence="2">Cg-14</strain>
    </source>
</reference>
<proteinExistence type="predicted"/>
<protein>
    <submittedName>
        <fullName evidence="1">Uncharacterized protein</fullName>
    </submittedName>
</protein>
<name>T0M0K0_COLGC</name>
<dbReference type="InterPro" id="IPR029046">
    <property type="entry name" value="LolA/LolB/LppX"/>
</dbReference>
<gene>
    <name evidence="1" type="ORF">CGLO_05843</name>
</gene>
<evidence type="ECO:0000313" key="1">
    <source>
        <dbReference type="EMBL" id="EQB54340.1"/>
    </source>
</evidence>
<dbReference type="SUPFAM" id="SSF89392">
    <property type="entry name" value="Prokaryotic lipoproteins and lipoprotein localization factors"/>
    <property type="match status" value="1"/>
</dbReference>
<accession>T0M0K0</accession>